<keyword evidence="3" id="KW-1185">Reference proteome</keyword>
<protein>
    <submittedName>
        <fullName evidence="2">Uncharacterized protein</fullName>
    </submittedName>
</protein>
<gene>
    <name evidence="2" type="ORF">NQ491_03660</name>
</gene>
<dbReference type="Proteomes" id="UP001059295">
    <property type="component" value="Chromosome"/>
</dbReference>
<keyword evidence="1" id="KW-0472">Membrane</keyword>
<accession>A0ABY5V3L0</accession>
<evidence type="ECO:0000256" key="1">
    <source>
        <dbReference type="SAM" id="Phobius"/>
    </source>
</evidence>
<dbReference type="RefSeq" id="WP_019244668.1">
    <property type="nucleotide sequence ID" value="NZ_CAPH01000002.1"/>
</dbReference>
<proteinExistence type="predicted"/>
<sequence>MEVLDNRSAADAAVRDSRQQPVAPVMSVGEWMLTLLILALPLVNIIMLFVWAFGGGTNPTKANYCKASLIWIAIVIVLYVCFFSLIMGLFAAIR</sequence>
<dbReference type="GeneID" id="82890800"/>
<dbReference type="EMBL" id="CP102294">
    <property type="protein sequence ID" value="UWN57887.1"/>
    <property type="molecule type" value="Genomic_DNA"/>
</dbReference>
<evidence type="ECO:0000313" key="3">
    <source>
        <dbReference type="Proteomes" id="UP001059295"/>
    </source>
</evidence>
<name>A0ABY5V3L0_9BACT</name>
<reference evidence="2" key="1">
    <citation type="journal article" date="2022" name="Cell">
        <title>Design, construction, and in vivo augmentation of a complex gut microbiome.</title>
        <authorList>
            <person name="Cheng A.G."/>
            <person name="Ho P.Y."/>
            <person name="Aranda-Diaz A."/>
            <person name="Jain S."/>
            <person name="Yu F.B."/>
            <person name="Meng X."/>
            <person name="Wang M."/>
            <person name="Iakiviak M."/>
            <person name="Nagashima K."/>
            <person name="Zhao A."/>
            <person name="Murugkar P."/>
            <person name="Patil A."/>
            <person name="Atabakhsh K."/>
            <person name="Weakley A."/>
            <person name="Yan J."/>
            <person name="Brumbaugh A.R."/>
            <person name="Higginbottom S."/>
            <person name="Dimas A."/>
            <person name="Shiver A.L."/>
            <person name="Deutschbauer A."/>
            <person name="Neff N."/>
            <person name="Sonnenburg J.L."/>
            <person name="Huang K.C."/>
            <person name="Fischbach M.A."/>
        </authorList>
    </citation>
    <scope>NUCLEOTIDE SEQUENCE</scope>
    <source>
        <strain evidence="2">AP11</strain>
    </source>
</reference>
<feature type="transmembrane region" description="Helical" evidence="1">
    <location>
        <begin position="31"/>
        <end position="56"/>
    </location>
</feature>
<keyword evidence="1" id="KW-0812">Transmembrane</keyword>
<organism evidence="2 3">
    <name type="scientific">Alistipes ihumii AP11</name>
    <dbReference type="NCBI Taxonomy" id="1211813"/>
    <lineage>
        <taxon>Bacteria</taxon>
        <taxon>Pseudomonadati</taxon>
        <taxon>Bacteroidota</taxon>
        <taxon>Bacteroidia</taxon>
        <taxon>Bacteroidales</taxon>
        <taxon>Rikenellaceae</taxon>
        <taxon>Alistipes</taxon>
    </lineage>
</organism>
<keyword evidence="1" id="KW-1133">Transmembrane helix</keyword>
<feature type="transmembrane region" description="Helical" evidence="1">
    <location>
        <begin position="68"/>
        <end position="93"/>
    </location>
</feature>
<evidence type="ECO:0000313" key="2">
    <source>
        <dbReference type="EMBL" id="UWN57887.1"/>
    </source>
</evidence>